<evidence type="ECO:0000313" key="2">
    <source>
        <dbReference type="EMBL" id="RNE97678.1"/>
    </source>
</evidence>
<feature type="compositionally biased region" description="Basic residues" evidence="1">
    <location>
        <begin position="7"/>
        <end position="16"/>
    </location>
</feature>
<reference evidence="2 3" key="1">
    <citation type="journal article" date="2018" name="BMC Genomics">
        <title>Genomic comparison of Trypanosoma conorhini and Trypanosoma rangeli to Trypanosoma cruzi strains of high and low virulence.</title>
        <authorList>
            <person name="Bradwell K.R."/>
            <person name="Koparde V.N."/>
            <person name="Matveyev A.V."/>
            <person name="Serrano M.G."/>
            <person name="Alves J.M."/>
            <person name="Parikh H."/>
            <person name="Huang B."/>
            <person name="Lee V."/>
            <person name="Espinosa-Alvarez O."/>
            <person name="Ortiz P.A."/>
            <person name="Costa-Martins A.G."/>
            <person name="Teixeira M.M."/>
            <person name="Buck G.A."/>
        </authorList>
    </citation>
    <scope>NUCLEOTIDE SEQUENCE [LARGE SCALE GENOMIC DNA]</scope>
    <source>
        <strain evidence="2 3">025E</strain>
    </source>
</reference>
<dbReference type="Proteomes" id="UP000284403">
    <property type="component" value="Unassembled WGS sequence"/>
</dbReference>
<dbReference type="AlphaFoldDB" id="A0A422MWS8"/>
<dbReference type="EMBL" id="MKKU01001108">
    <property type="protein sequence ID" value="RNE97678.1"/>
    <property type="molecule type" value="Genomic_DNA"/>
</dbReference>
<feature type="non-terminal residue" evidence="2">
    <location>
        <position position="1"/>
    </location>
</feature>
<comment type="caution">
    <text evidence="2">The sequence shown here is derived from an EMBL/GenBank/DDBJ whole genome shotgun (WGS) entry which is preliminary data.</text>
</comment>
<evidence type="ECO:0000256" key="1">
    <source>
        <dbReference type="SAM" id="MobiDB-lite"/>
    </source>
</evidence>
<evidence type="ECO:0000313" key="3">
    <source>
        <dbReference type="Proteomes" id="UP000284403"/>
    </source>
</evidence>
<keyword evidence="3" id="KW-1185">Reference proteome</keyword>
<gene>
    <name evidence="2" type="ORF">Tco025E_09415</name>
</gene>
<proteinExistence type="predicted"/>
<organism evidence="2 3">
    <name type="scientific">Trypanosoma conorhini</name>
    <dbReference type="NCBI Taxonomy" id="83891"/>
    <lineage>
        <taxon>Eukaryota</taxon>
        <taxon>Discoba</taxon>
        <taxon>Euglenozoa</taxon>
        <taxon>Kinetoplastea</taxon>
        <taxon>Metakinetoplastina</taxon>
        <taxon>Trypanosomatida</taxon>
        <taxon>Trypanosomatidae</taxon>
        <taxon>Trypanosoma</taxon>
    </lineage>
</organism>
<protein>
    <submittedName>
        <fullName evidence="2">Uncharacterized protein</fullName>
    </submittedName>
</protein>
<name>A0A422MWS8_9TRYP</name>
<accession>A0A422MWS8</accession>
<feature type="region of interest" description="Disordered" evidence="1">
    <location>
        <begin position="1"/>
        <end position="23"/>
    </location>
</feature>
<dbReference type="GeneID" id="40323026"/>
<dbReference type="RefSeq" id="XP_029223660.1">
    <property type="nucleotide sequence ID" value="XM_029376234.1"/>
</dbReference>
<sequence>RTTGAHCQRHATRRHPQAPISAEGAHPFHGTTRARGCSCVCNGSAPIGGVAMAVKRIRRSPCRDFLGVKCAVSAPPPNPLSRLAHTEGALAGRFQDRGGPKHKSAPWLRNGLCEGTSGHALSRPVLAA</sequence>